<proteinExistence type="predicted"/>
<protein>
    <submittedName>
        <fullName evidence="8">Cytochrome c</fullName>
    </submittedName>
</protein>
<feature type="transmembrane region" description="Helical" evidence="5">
    <location>
        <begin position="146"/>
        <end position="169"/>
    </location>
</feature>
<evidence type="ECO:0000256" key="1">
    <source>
        <dbReference type="ARBA" id="ARBA00022617"/>
    </source>
</evidence>
<dbReference type="Gene3D" id="1.10.760.10">
    <property type="entry name" value="Cytochrome c-like domain"/>
    <property type="match status" value="1"/>
</dbReference>
<keyword evidence="5" id="KW-1133">Transmembrane helix</keyword>
<organism evidence="8 9">
    <name type="scientific">Membranihabitans marinus</name>
    <dbReference type="NCBI Taxonomy" id="1227546"/>
    <lineage>
        <taxon>Bacteria</taxon>
        <taxon>Pseudomonadati</taxon>
        <taxon>Bacteroidota</taxon>
        <taxon>Saprospiria</taxon>
        <taxon>Saprospirales</taxon>
        <taxon>Saprospiraceae</taxon>
        <taxon>Membranihabitans</taxon>
    </lineage>
</organism>
<keyword evidence="5" id="KW-0812">Transmembrane</keyword>
<comment type="caution">
    <text evidence="8">The sequence shown here is derived from an EMBL/GenBank/DDBJ whole genome shotgun (WGS) entry which is preliminary data.</text>
</comment>
<keyword evidence="9" id="KW-1185">Reference proteome</keyword>
<dbReference type="InterPro" id="IPR009056">
    <property type="entry name" value="Cyt_c-like_dom"/>
</dbReference>
<dbReference type="SUPFAM" id="SSF46626">
    <property type="entry name" value="Cytochrome c"/>
    <property type="match status" value="1"/>
</dbReference>
<evidence type="ECO:0000313" key="8">
    <source>
        <dbReference type="EMBL" id="MBY5958807.1"/>
    </source>
</evidence>
<dbReference type="GO" id="GO:0009055">
    <property type="term" value="F:electron transfer activity"/>
    <property type="evidence" value="ECO:0007669"/>
    <property type="project" value="InterPro"/>
</dbReference>
<name>A0A953HNE0_9BACT</name>
<feature type="domain" description="Cytochrome c" evidence="7">
    <location>
        <begin position="22"/>
        <end position="114"/>
    </location>
</feature>
<keyword evidence="1 4" id="KW-0349">Heme</keyword>
<feature type="chain" id="PRO_5036876928" evidence="6">
    <location>
        <begin position="24"/>
        <end position="187"/>
    </location>
</feature>
<evidence type="ECO:0000256" key="4">
    <source>
        <dbReference type="PROSITE-ProRule" id="PRU00433"/>
    </source>
</evidence>
<keyword evidence="3 4" id="KW-0408">Iron</keyword>
<dbReference type="RefSeq" id="WP_222580345.1">
    <property type="nucleotide sequence ID" value="NZ_JAHVHU010000010.1"/>
</dbReference>
<dbReference type="AlphaFoldDB" id="A0A953HNE0"/>
<keyword evidence="5" id="KW-0472">Membrane</keyword>
<accession>A0A953HNE0</accession>
<evidence type="ECO:0000256" key="3">
    <source>
        <dbReference type="ARBA" id="ARBA00023004"/>
    </source>
</evidence>
<dbReference type="PROSITE" id="PS51007">
    <property type="entry name" value="CYTC"/>
    <property type="match status" value="1"/>
</dbReference>
<dbReference type="InterPro" id="IPR036909">
    <property type="entry name" value="Cyt_c-like_dom_sf"/>
</dbReference>
<keyword evidence="6" id="KW-0732">Signal</keyword>
<evidence type="ECO:0000256" key="5">
    <source>
        <dbReference type="SAM" id="Phobius"/>
    </source>
</evidence>
<dbReference type="GO" id="GO:0020037">
    <property type="term" value="F:heme binding"/>
    <property type="evidence" value="ECO:0007669"/>
    <property type="project" value="InterPro"/>
</dbReference>
<dbReference type="GO" id="GO:0046872">
    <property type="term" value="F:metal ion binding"/>
    <property type="evidence" value="ECO:0007669"/>
    <property type="project" value="UniProtKB-KW"/>
</dbReference>
<dbReference type="Pfam" id="PF00034">
    <property type="entry name" value="Cytochrom_C"/>
    <property type="match status" value="1"/>
</dbReference>
<sequence>MKRTDFFLGVIFMFILNVTPSLAQEDAKALFRQNCASCHSIEQDLVGPALKGVTERRDSAWLYGFIINSQEMIQAGDPIAVELFNRFNKVPMPSHPHLSTEEITAILNHIDSEAEEAASQTASTHPIPRPEEFYGANYRQFTFGDMIFWIPMTITVLLLIATLVGFTYANDALKEARKEVVVPQEEL</sequence>
<evidence type="ECO:0000259" key="7">
    <source>
        <dbReference type="PROSITE" id="PS51007"/>
    </source>
</evidence>
<dbReference type="EMBL" id="JAHVHU010000010">
    <property type="protein sequence ID" value="MBY5958807.1"/>
    <property type="molecule type" value="Genomic_DNA"/>
</dbReference>
<evidence type="ECO:0000313" key="9">
    <source>
        <dbReference type="Proteomes" id="UP000753961"/>
    </source>
</evidence>
<evidence type="ECO:0000256" key="2">
    <source>
        <dbReference type="ARBA" id="ARBA00022723"/>
    </source>
</evidence>
<gene>
    <name evidence="8" type="ORF">KUV50_11715</name>
</gene>
<keyword evidence="2 4" id="KW-0479">Metal-binding</keyword>
<reference evidence="8" key="1">
    <citation type="submission" date="2021-06" db="EMBL/GenBank/DDBJ databases">
        <title>44 bacteria genomes isolated from Dapeng, Shenzhen.</title>
        <authorList>
            <person name="Zheng W."/>
            <person name="Yu S."/>
            <person name="Huang Y."/>
        </authorList>
    </citation>
    <scope>NUCLEOTIDE SEQUENCE</scope>
    <source>
        <strain evidence="8">DP5N28-2</strain>
    </source>
</reference>
<evidence type="ECO:0000256" key="6">
    <source>
        <dbReference type="SAM" id="SignalP"/>
    </source>
</evidence>
<feature type="signal peptide" evidence="6">
    <location>
        <begin position="1"/>
        <end position="23"/>
    </location>
</feature>
<dbReference type="Proteomes" id="UP000753961">
    <property type="component" value="Unassembled WGS sequence"/>
</dbReference>